<reference evidence="10" key="1">
    <citation type="submission" date="2022-10" db="EMBL/GenBank/DDBJ databases">
        <title>The complete genomes of actinobacterial strains from the NBC collection.</title>
        <authorList>
            <person name="Joergensen T.S."/>
            <person name="Alvarez Arevalo M."/>
            <person name="Sterndorff E.B."/>
            <person name="Faurdal D."/>
            <person name="Vuksanovic O."/>
            <person name="Mourched A.-S."/>
            <person name="Charusanti P."/>
            <person name="Shaw S."/>
            <person name="Blin K."/>
            <person name="Weber T."/>
        </authorList>
    </citation>
    <scope>NUCLEOTIDE SEQUENCE</scope>
    <source>
        <strain evidence="10">NBC_00222</strain>
    </source>
</reference>
<dbReference type="Gene3D" id="3.40.50.300">
    <property type="entry name" value="P-loop containing nucleotide triphosphate hydrolases"/>
    <property type="match status" value="2"/>
</dbReference>
<evidence type="ECO:0000256" key="3">
    <source>
        <dbReference type="ARBA" id="ARBA00022448"/>
    </source>
</evidence>
<dbReference type="InterPro" id="IPR003439">
    <property type="entry name" value="ABC_transporter-like_ATP-bd"/>
</dbReference>
<evidence type="ECO:0000256" key="2">
    <source>
        <dbReference type="ARBA" id="ARBA00005417"/>
    </source>
</evidence>
<evidence type="ECO:0000313" key="11">
    <source>
        <dbReference type="Proteomes" id="UP001432222"/>
    </source>
</evidence>
<dbReference type="PROSITE" id="PS00211">
    <property type="entry name" value="ABC_TRANSPORTER_1"/>
    <property type="match status" value="1"/>
</dbReference>
<gene>
    <name evidence="10" type="ORF">OHA16_27695</name>
</gene>
<dbReference type="InterPro" id="IPR003593">
    <property type="entry name" value="AAA+_ATPase"/>
</dbReference>
<dbReference type="SMART" id="SM00382">
    <property type="entry name" value="AAA"/>
    <property type="match status" value="2"/>
</dbReference>
<dbReference type="Proteomes" id="UP001432222">
    <property type="component" value="Chromosome"/>
</dbReference>
<evidence type="ECO:0000256" key="1">
    <source>
        <dbReference type="ARBA" id="ARBA00004202"/>
    </source>
</evidence>
<comment type="similarity">
    <text evidence="2">Belongs to the ABC transporter superfamily.</text>
</comment>
<dbReference type="InterPro" id="IPR017871">
    <property type="entry name" value="ABC_transporter-like_CS"/>
</dbReference>
<evidence type="ECO:0000256" key="7">
    <source>
        <dbReference type="ARBA" id="ARBA00022967"/>
    </source>
</evidence>
<keyword evidence="3" id="KW-0813">Transport</keyword>
<keyword evidence="11" id="KW-1185">Reference proteome</keyword>
<dbReference type="CDD" id="cd03225">
    <property type="entry name" value="ABC_cobalt_CbiO_domain1"/>
    <property type="match status" value="1"/>
</dbReference>
<dbReference type="GO" id="GO:0005524">
    <property type="term" value="F:ATP binding"/>
    <property type="evidence" value="ECO:0007669"/>
    <property type="project" value="UniProtKB-KW"/>
</dbReference>
<keyword evidence="6 10" id="KW-0067">ATP-binding</keyword>
<sequence>MITFEQVGVQYADAEAPTIDGVDLTVPEGELCLLVGPSGSGKSTLLGTVSGLVPHFTGGVLHGRVTVGGRDTRDHRPRELADLVGTVGQDPRAHFVTDTVEDELAYGMESLGLPPDVMRRRVEETLDLLGLAELRQRALGSLSGGQQQRVAIGSVLTVHPKVLVLDEPTSALDPGAAEEVLAVLQRLVHDLGTTVLMAEHRLERVVQYADRVLLLTPGAPPVLGEPAEIMAHSPVHPPVVGLGRLAGWHPLPLTVRDARRRAAGLRTRLDGHRPPAAAAAATPDTPLATASRLVVRRGPVPALRGVDLTLHAGTITALMGRNGAGKSTLLGALVGLHAPASGSVAVGGRAPHRTRPAELVRHVGLVPQDPRDLLYGESVTAECASADHDAGAEPGTCRALVERLLPGLPDAVHPRDLSEGQRLTLALAVVLTARPPLILLDEPTRGLDYAAKARLVEILRGLATEGHGVLLATHDVELAAELSDRTAVLADGEIVADGPTPEVVLGSPAFAPQVAKILAPGPWLTVRQVAEALDRIGSDA</sequence>
<dbReference type="RefSeq" id="WP_328957031.1">
    <property type="nucleotide sequence ID" value="NZ_CP108110.1"/>
</dbReference>
<proteinExistence type="inferred from homology"/>
<dbReference type="InterPro" id="IPR015856">
    <property type="entry name" value="ABC_transpr_CbiO/EcfA_su"/>
</dbReference>
<dbReference type="EMBL" id="CP108110">
    <property type="protein sequence ID" value="WUQ86407.1"/>
    <property type="molecule type" value="Genomic_DNA"/>
</dbReference>
<keyword evidence="8" id="KW-0472">Membrane</keyword>
<evidence type="ECO:0000259" key="9">
    <source>
        <dbReference type="PROSITE" id="PS50893"/>
    </source>
</evidence>
<dbReference type="PANTHER" id="PTHR43553">
    <property type="entry name" value="HEAVY METAL TRANSPORTER"/>
    <property type="match status" value="1"/>
</dbReference>
<evidence type="ECO:0000256" key="4">
    <source>
        <dbReference type="ARBA" id="ARBA00022475"/>
    </source>
</evidence>
<protein>
    <submittedName>
        <fullName evidence="10">ATP-binding cassette domain-containing protein</fullName>
    </submittedName>
</protein>
<keyword evidence="7" id="KW-1278">Translocase</keyword>
<evidence type="ECO:0000256" key="6">
    <source>
        <dbReference type="ARBA" id="ARBA00022840"/>
    </source>
</evidence>
<dbReference type="InterPro" id="IPR050095">
    <property type="entry name" value="ECF_ABC_transporter_ATP-bd"/>
</dbReference>
<dbReference type="PROSITE" id="PS50893">
    <property type="entry name" value="ABC_TRANSPORTER_2"/>
    <property type="match status" value="2"/>
</dbReference>
<organism evidence="10 11">
    <name type="scientific">Kitasatospora purpeofusca</name>
    <dbReference type="NCBI Taxonomy" id="67352"/>
    <lineage>
        <taxon>Bacteria</taxon>
        <taxon>Bacillati</taxon>
        <taxon>Actinomycetota</taxon>
        <taxon>Actinomycetes</taxon>
        <taxon>Kitasatosporales</taxon>
        <taxon>Streptomycetaceae</taxon>
        <taxon>Kitasatospora</taxon>
    </lineage>
</organism>
<evidence type="ECO:0000256" key="8">
    <source>
        <dbReference type="ARBA" id="ARBA00023136"/>
    </source>
</evidence>
<feature type="domain" description="ABC transporter" evidence="9">
    <location>
        <begin position="2"/>
        <end position="242"/>
    </location>
</feature>
<dbReference type="PANTHER" id="PTHR43553:SF27">
    <property type="entry name" value="ENERGY-COUPLING FACTOR TRANSPORTER ATP-BINDING PROTEIN ECFA2"/>
    <property type="match status" value="1"/>
</dbReference>
<accession>A0ABZ1U5F5</accession>
<evidence type="ECO:0000313" key="10">
    <source>
        <dbReference type="EMBL" id="WUQ86407.1"/>
    </source>
</evidence>
<dbReference type="InterPro" id="IPR027417">
    <property type="entry name" value="P-loop_NTPase"/>
</dbReference>
<keyword evidence="5" id="KW-0547">Nucleotide-binding</keyword>
<name>A0ABZ1U5F5_9ACTN</name>
<feature type="domain" description="ABC transporter" evidence="9">
    <location>
        <begin position="288"/>
        <end position="516"/>
    </location>
</feature>
<evidence type="ECO:0000256" key="5">
    <source>
        <dbReference type="ARBA" id="ARBA00022741"/>
    </source>
</evidence>
<dbReference type="Pfam" id="PF00005">
    <property type="entry name" value="ABC_tran"/>
    <property type="match status" value="2"/>
</dbReference>
<comment type="subcellular location">
    <subcellularLocation>
        <location evidence="1">Cell membrane</location>
        <topology evidence="1">Peripheral membrane protein</topology>
    </subcellularLocation>
</comment>
<dbReference type="SUPFAM" id="SSF52540">
    <property type="entry name" value="P-loop containing nucleoside triphosphate hydrolases"/>
    <property type="match status" value="2"/>
</dbReference>
<keyword evidence="4" id="KW-1003">Cell membrane</keyword>